<dbReference type="RefSeq" id="WP_216414817.1">
    <property type="nucleotide sequence ID" value="NZ_JAHLQK010000001.1"/>
</dbReference>
<evidence type="ECO:0000259" key="2">
    <source>
        <dbReference type="Pfam" id="PF13556"/>
    </source>
</evidence>
<reference evidence="4 5" key="1">
    <citation type="submission" date="2021-06" db="EMBL/GenBank/DDBJ databases">
        <authorList>
            <person name="Sun Q."/>
            <person name="Li D."/>
        </authorList>
    </citation>
    <scope>NUCLEOTIDE SEQUENCE [LARGE SCALE GENOMIC DNA]</scope>
    <source>
        <strain evidence="4 5">MSJ-5</strain>
    </source>
</reference>
<dbReference type="Pfam" id="PF07905">
    <property type="entry name" value="PucR"/>
    <property type="match status" value="1"/>
</dbReference>
<dbReference type="Pfam" id="PF17853">
    <property type="entry name" value="GGDEF_2"/>
    <property type="match status" value="1"/>
</dbReference>
<accession>A0ABS6FYK7</accession>
<dbReference type="InterPro" id="IPR025736">
    <property type="entry name" value="PucR_C-HTH_dom"/>
</dbReference>
<organism evidence="4 5">
    <name type="scientific">Alkaliphilus flagellatus</name>
    <dbReference type="NCBI Taxonomy" id="2841507"/>
    <lineage>
        <taxon>Bacteria</taxon>
        <taxon>Bacillati</taxon>
        <taxon>Bacillota</taxon>
        <taxon>Clostridia</taxon>
        <taxon>Peptostreptococcales</taxon>
        <taxon>Natronincolaceae</taxon>
        <taxon>Alkaliphilus</taxon>
    </lineage>
</organism>
<evidence type="ECO:0000259" key="1">
    <source>
        <dbReference type="Pfam" id="PF07905"/>
    </source>
</evidence>
<name>A0ABS6FYK7_9FIRM</name>
<dbReference type="EMBL" id="JAHLQK010000001">
    <property type="protein sequence ID" value="MBU5675327.1"/>
    <property type="molecule type" value="Genomic_DNA"/>
</dbReference>
<dbReference type="PANTHER" id="PTHR33744">
    <property type="entry name" value="CARBOHYDRATE DIACID REGULATOR"/>
    <property type="match status" value="1"/>
</dbReference>
<feature type="domain" description="CdaR GGDEF-like" evidence="3">
    <location>
        <begin position="299"/>
        <end position="435"/>
    </location>
</feature>
<proteinExistence type="predicted"/>
<dbReference type="InterPro" id="IPR051448">
    <property type="entry name" value="CdaR-like_regulators"/>
</dbReference>
<feature type="domain" description="PucR C-terminal helix-turn-helix" evidence="2">
    <location>
        <begin position="488"/>
        <end position="546"/>
    </location>
</feature>
<keyword evidence="5" id="KW-1185">Reference proteome</keyword>
<evidence type="ECO:0000313" key="4">
    <source>
        <dbReference type="EMBL" id="MBU5675327.1"/>
    </source>
</evidence>
<gene>
    <name evidence="4" type="ORF">KQI88_02720</name>
</gene>
<comment type="caution">
    <text evidence="4">The sequence shown here is derived from an EMBL/GenBank/DDBJ whole genome shotgun (WGS) entry which is preliminary data.</text>
</comment>
<evidence type="ECO:0000259" key="3">
    <source>
        <dbReference type="Pfam" id="PF17853"/>
    </source>
</evidence>
<dbReference type="Proteomes" id="UP000779508">
    <property type="component" value="Unassembled WGS sequence"/>
</dbReference>
<sequence length="553" mass="64064">MNKSLGITVAEMILLKDLLGAKVLAGEGGLEQRITQINVMEVPDIVDWVHVGEFLLTTAFSIKEDITVLKGLIPRLKEKGVVGIGIKMKRYIERLPEDIINTANKYKFPIIEIPYKASYTDIMMPVLTEIISRQTSMLMKVEEIHNELIRVMLRGGSFKEILEGISHTIGNTVAIKDEIFDVVVAHGSKEKKYEIETKLKDEKLEESILNMTIVEDELLGDRVNRIMVPIYVDERYYGYLAIWEDNKKLTSIEISSLESSIPVIALHILKKISIFEIESRHKVEFFDDLLSRDEKRQQLAVDRAALFDFDRRLGYSALVISIKNIKGFVKETLNNSTFLYQLNSKIMRIIDRLSRNKEAKFVYGNKSDQIIVLYGTDPTKSSAQVKKEVMSFANDIIKSVDEEIKEISISIGIGRFHKEPGHLWKSYNEATRSLQNKGVNYKSEYMHFDDLGIYRIFYLEEMESELHQFYRDTLEPLVVYDKEKSSELVKTLQMFFQYGGNLKKVSEEMFTHYNTIVYRMQRIKDITGMNLENPNDRLNLQVSFKIFEMFREA</sequence>
<protein>
    <submittedName>
        <fullName evidence="4">PucR family transcriptional regulator ligand-binding domain-containing protein</fullName>
    </submittedName>
</protein>
<dbReference type="PANTHER" id="PTHR33744:SF1">
    <property type="entry name" value="DNA-BINDING TRANSCRIPTIONAL ACTIVATOR ADER"/>
    <property type="match status" value="1"/>
</dbReference>
<feature type="domain" description="Purine catabolism PurC-like" evidence="1">
    <location>
        <begin position="16"/>
        <end position="130"/>
    </location>
</feature>
<dbReference type="Pfam" id="PF13556">
    <property type="entry name" value="HTH_30"/>
    <property type="match status" value="1"/>
</dbReference>
<dbReference type="InterPro" id="IPR041522">
    <property type="entry name" value="CdaR_GGDEF"/>
</dbReference>
<evidence type="ECO:0000313" key="5">
    <source>
        <dbReference type="Proteomes" id="UP000779508"/>
    </source>
</evidence>
<dbReference type="InterPro" id="IPR012914">
    <property type="entry name" value="PucR_dom"/>
</dbReference>